<evidence type="ECO:0000256" key="1">
    <source>
        <dbReference type="RuleBase" id="RU003860"/>
    </source>
</evidence>
<dbReference type="AlphaFoldDB" id="A0AAV9IZH9"/>
<comment type="similarity">
    <text evidence="1">Belongs to the BolA/IbaG family.</text>
</comment>
<dbReference type="SUPFAM" id="SSF82657">
    <property type="entry name" value="BolA-like"/>
    <property type="match status" value="1"/>
</dbReference>
<protein>
    <recommendedName>
        <fullName evidence="4">BolA-like protein</fullName>
    </recommendedName>
</protein>
<accession>A0AAV9IZH9</accession>
<gene>
    <name evidence="2" type="ORF">CDCA_CDCA14G3765</name>
</gene>
<dbReference type="InterPro" id="IPR036065">
    <property type="entry name" value="BolA-like_sf"/>
</dbReference>
<keyword evidence="3" id="KW-1185">Reference proteome</keyword>
<organism evidence="2 3">
    <name type="scientific">Cyanidium caldarium</name>
    <name type="common">Red alga</name>
    <dbReference type="NCBI Taxonomy" id="2771"/>
    <lineage>
        <taxon>Eukaryota</taxon>
        <taxon>Rhodophyta</taxon>
        <taxon>Bangiophyceae</taxon>
        <taxon>Cyanidiales</taxon>
        <taxon>Cyanidiaceae</taxon>
        <taxon>Cyanidium</taxon>
    </lineage>
</organism>
<evidence type="ECO:0008006" key="4">
    <source>
        <dbReference type="Google" id="ProtNLM"/>
    </source>
</evidence>
<dbReference type="PANTHER" id="PTHR46230">
    <property type="match status" value="1"/>
</dbReference>
<evidence type="ECO:0000313" key="2">
    <source>
        <dbReference type="EMBL" id="KAK4537740.1"/>
    </source>
</evidence>
<dbReference type="Gene3D" id="3.30.300.90">
    <property type="entry name" value="BolA-like"/>
    <property type="match status" value="1"/>
</dbReference>
<sequence>MRWPVHHRPLSAFFRFISRAFSMSDSAESVRERVIRKLQAELSPTHLEVVDESALHAGHASKPPSDETHFRVHVVSPLFEKCSLLARHRLVYTVLASEIQQRIHALSLTAQTPAERQREAPS</sequence>
<dbReference type="InterPro" id="IPR002634">
    <property type="entry name" value="BolA"/>
</dbReference>
<dbReference type="Pfam" id="PF01722">
    <property type="entry name" value="BolA"/>
    <property type="match status" value="1"/>
</dbReference>
<name>A0AAV9IZH9_CYACA</name>
<proteinExistence type="inferred from homology"/>
<dbReference type="EMBL" id="JANCYW010000014">
    <property type="protein sequence ID" value="KAK4537740.1"/>
    <property type="molecule type" value="Genomic_DNA"/>
</dbReference>
<comment type="caution">
    <text evidence="2">The sequence shown here is derived from an EMBL/GenBank/DDBJ whole genome shotgun (WGS) entry which is preliminary data.</text>
</comment>
<reference evidence="2 3" key="1">
    <citation type="submission" date="2022-07" db="EMBL/GenBank/DDBJ databases">
        <title>Genome-wide signatures of adaptation to extreme environments.</title>
        <authorList>
            <person name="Cho C.H."/>
            <person name="Yoon H.S."/>
        </authorList>
    </citation>
    <scope>NUCLEOTIDE SEQUENCE [LARGE SCALE GENOMIC DNA]</scope>
    <source>
        <strain evidence="2 3">DBV 063 E5</strain>
    </source>
</reference>
<dbReference type="Proteomes" id="UP001301350">
    <property type="component" value="Unassembled WGS sequence"/>
</dbReference>
<dbReference type="GO" id="GO:0016226">
    <property type="term" value="P:iron-sulfur cluster assembly"/>
    <property type="evidence" value="ECO:0007669"/>
    <property type="project" value="TreeGrafter"/>
</dbReference>
<dbReference type="PANTHER" id="PTHR46230:SF7">
    <property type="entry name" value="BOLA-LIKE PROTEIN 1"/>
    <property type="match status" value="1"/>
</dbReference>
<evidence type="ECO:0000313" key="3">
    <source>
        <dbReference type="Proteomes" id="UP001301350"/>
    </source>
</evidence>